<evidence type="ECO:0000313" key="19">
    <source>
        <dbReference type="Proteomes" id="UP000440578"/>
    </source>
</evidence>
<evidence type="ECO:0000256" key="5">
    <source>
        <dbReference type="ARBA" id="ARBA00022687"/>
    </source>
</evidence>
<gene>
    <name evidence="18" type="primary">fzd7_0</name>
    <name evidence="18" type="ORF">FJT64_010721</name>
</gene>
<name>A0A6A4V462_AMPAM</name>
<evidence type="ECO:0000313" key="18">
    <source>
        <dbReference type="EMBL" id="KAF0291097.1"/>
    </source>
</evidence>
<dbReference type="GO" id="GO:0035567">
    <property type="term" value="P:non-canonical Wnt signaling pathway"/>
    <property type="evidence" value="ECO:0007669"/>
    <property type="project" value="TreeGrafter"/>
</dbReference>
<comment type="similarity">
    <text evidence="2">Belongs to the G-protein coupled receptor Fz/Smo family.</text>
</comment>
<keyword evidence="4" id="KW-1003">Cell membrane</keyword>
<keyword evidence="8 14" id="KW-1133">Transmembrane helix</keyword>
<keyword evidence="3" id="KW-0217">Developmental protein</keyword>
<keyword evidence="10 13" id="KW-1015">Disulfide bond</keyword>
<evidence type="ECO:0000256" key="14">
    <source>
        <dbReference type="SAM" id="Phobius"/>
    </source>
</evidence>
<dbReference type="Proteomes" id="UP000440578">
    <property type="component" value="Unassembled WGS sequence"/>
</dbReference>
<feature type="disulfide bond" evidence="13">
    <location>
        <begin position="39"/>
        <end position="100"/>
    </location>
</feature>
<feature type="disulfide bond" evidence="13">
    <location>
        <begin position="47"/>
        <end position="93"/>
    </location>
</feature>
<dbReference type="Gene3D" id="1.20.1070.10">
    <property type="entry name" value="Rhodopsin 7-helix transmembrane proteins"/>
    <property type="match status" value="1"/>
</dbReference>
<evidence type="ECO:0000256" key="4">
    <source>
        <dbReference type="ARBA" id="ARBA00022475"/>
    </source>
</evidence>
<dbReference type="Pfam" id="PF01392">
    <property type="entry name" value="Fz"/>
    <property type="match status" value="1"/>
</dbReference>
<keyword evidence="5" id="KW-0879">Wnt signaling pathway</keyword>
<dbReference type="EMBL" id="VIIS01001906">
    <property type="protein sequence ID" value="KAF0291097.1"/>
    <property type="molecule type" value="Genomic_DNA"/>
</dbReference>
<dbReference type="InterPro" id="IPR020067">
    <property type="entry name" value="Frizzled_dom"/>
</dbReference>
<keyword evidence="11" id="KW-0675">Receptor</keyword>
<sequence>MAGVRQALLLLLCWLAAPAASQHDSHVMDGDILPHHDRCEVINIPLCRGIQYNKTIMPNLLGHASQDEAGLEVHQFFPLVKVECSADLRLFLCLMYAPVCTQLEDPLPPCRSLCLSARVGCESLMNKFGFKWPEKLECSKFPEAGPNILCAAQNDTSAPPAPLPPPDPYPPPDGKDFGFVCPVQFRVPKGLSYRLRVGDRETPDCGAPCRGVFFSAWQLDFAREWVGVWSMLCLASCTFTILTFLLDTTRFRYPERPIIFLSVCYFMVSLTYVIAYGLGDKIACNAPFEAPPEYPKLDDMVSTVAQGTKRQGCTFVFMTLYFFNMASCIWWVVLTLTWFLAAGLKWGQEAIEANSQYFHLAAWAVPAVKTIAILAMGNVEVGCATCRAASYCGKNGARLISGLWAGKGGGSETDAINRCNINAWLM</sequence>
<evidence type="ECO:0000256" key="1">
    <source>
        <dbReference type="ARBA" id="ARBA00004651"/>
    </source>
</evidence>
<evidence type="ECO:0000256" key="6">
    <source>
        <dbReference type="ARBA" id="ARBA00022692"/>
    </source>
</evidence>
<evidence type="ECO:0000259" key="17">
    <source>
        <dbReference type="PROSITE" id="PS50261"/>
    </source>
</evidence>
<evidence type="ECO:0000256" key="3">
    <source>
        <dbReference type="ARBA" id="ARBA00022473"/>
    </source>
</evidence>
<feature type="transmembrane region" description="Helical" evidence="14">
    <location>
        <begin position="225"/>
        <end position="246"/>
    </location>
</feature>
<dbReference type="PANTHER" id="PTHR11309">
    <property type="entry name" value="FRIZZLED"/>
    <property type="match status" value="1"/>
</dbReference>
<feature type="domain" description="FZ" evidence="16">
    <location>
        <begin position="34"/>
        <end position="153"/>
    </location>
</feature>
<evidence type="ECO:0000259" key="16">
    <source>
        <dbReference type="PROSITE" id="PS50038"/>
    </source>
</evidence>
<keyword evidence="7 15" id="KW-0732">Signal</keyword>
<evidence type="ECO:0000256" key="9">
    <source>
        <dbReference type="ARBA" id="ARBA00023136"/>
    </source>
</evidence>
<dbReference type="PANTHER" id="PTHR11309:SF47">
    <property type="entry name" value="FRIZZLED"/>
    <property type="match status" value="1"/>
</dbReference>
<reference evidence="18 19" key="1">
    <citation type="submission" date="2019-07" db="EMBL/GenBank/DDBJ databases">
        <title>Draft genome assembly of a fouling barnacle, Amphibalanus amphitrite (Darwin, 1854): The first reference genome for Thecostraca.</title>
        <authorList>
            <person name="Kim W."/>
        </authorList>
    </citation>
    <scope>NUCLEOTIDE SEQUENCE [LARGE SCALE GENOMIC DNA]</scope>
    <source>
        <strain evidence="18">SNU_AA5</strain>
        <tissue evidence="18">Soma without cirri and trophi</tissue>
    </source>
</reference>
<dbReference type="GO" id="GO:0060070">
    <property type="term" value="P:canonical Wnt signaling pathway"/>
    <property type="evidence" value="ECO:0007669"/>
    <property type="project" value="TreeGrafter"/>
</dbReference>
<keyword evidence="9 14" id="KW-0472">Membrane</keyword>
<dbReference type="PRINTS" id="PR00489">
    <property type="entry name" value="FRIZZLED"/>
</dbReference>
<dbReference type="GO" id="GO:0017147">
    <property type="term" value="F:Wnt-protein binding"/>
    <property type="evidence" value="ECO:0007669"/>
    <property type="project" value="TreeGrafter"/>
</dbReference>
<organism evidence="18 19">
    <name type="scientific">Amphibalanus amphitrite</name>
    <name type="common">Striped barnacle</name>
    <name type="synonym">Balanus amphitrite</name>
    <dbReference type="NCBI Taxonomy" id="1232801"/>
    <lineage>
        <taxon>Eukaryota</taxon>
        <taxon>Metazoa</taxon>
        <taxon>Ecdysozoa</taxon>
        <taxon>Arthropoda</taxon>
        <taxon>Crustacea</taxon>
        <taxon>Multicrustacea</taxon>
        <taxon>Cirripedia</taxon>
        <taxon>Thoracica</taxon>
        <taxon>Thoracicalcarea</taxon>
        <taxon>Balanomorpha</taxon>
        <taxon>Balanoidea</taxon>
        <taxon>Balanidae</taxon>
        <taxon>Amphibalaninae</taxon>
        <taxon>Amphibalanus</taxon>
    </lineage>
</organism>
<evidence type="ECO:0000256" key="13">
    <source>
        <dbReference type="PROSITE-ProRule" id="PRU00090"/>
    </source>
</evidence>
<dbReference type="FunFam" id="1.10.2000.10:FF:000016">
    <property type="entry name" value="Frizzled"/>
    <property type="match status" value="1"/>
</dbReference>
<dbReference type="PROSITE" id="PS50038">
    <property type="entry name" value="FZ"/>
    <property type="match status" value="1"/>
</dbReference>
<evidence type="ECO:0000256" key="15">
    <source>
        <dbReference type="SAM" id="SignalP"/>
    </source>
</evidence>
<comment type="caution">
    <text evidence="18">The sequence shown here is derived from an EMBL/GenBank/DDBJ whole genome shotgun (WGS) entry which is preliminary data.</text>
</comment>
<evidence type="ECO:0000256" key="7">
    <source>
        <dbReference type="ARBA" id="ARBA00022729"/>
    </source>
</evidence>
<dbReference type="InterPro" id="IPR000539">
    <property type="entry name" value="Frizzled/Smoothened_7TM"/>
</dbReference>
<dbReference type="SMART" id="SM01330">
    <property type="entry name" value="Frizzled"/>
    <property type="match status" value="1"/>
</dbReference>
<keyword evidence="6 14" id="KW-0812">Transmembrane</keyword>
<feature type="transmembrane region" description="Helical" evidence="14">
    <location>
        <begin position="258"/>
        <end position="278"/>
    </location>
</feature>
<comment type="subcellular location">
    <subcellularLocation>
        <location evidence="1">Cell membrane</location>
        <topology evidence="1">Multi-pass membrane protein</topology>
    </subcellularLocation>
</comment>
<evidence type="ECO:0000256" key="12">
    <source>
        <dbReference type="ARBA" id="ARBA00023180"/>
    </source>
</evidence>
<feature type="signal peptide" evidence="15">
    <location>
        <begin position="1"/>
        <end position="21"/>
    </location>
</feature>
<dbReference type="AlphaFoldDB" id="A0A6A4V462"/>
<feature type="chain" id="PRO_5025505215" evidence="15">
    <location>
        <begin position="22"/>
        <end position="426"/>
    </location>
</feature>
<dbReference type="InterPro" id="IPR015526">
    <property type="entry name" value="Frizzled/SFRP"/>
</dbReference>
<evidence type="ECO:0000256" key="8">
    <source>
        <dbReference type="ARBA" id="ARBA00022989"/>
    </source>
</evidence>
<dbReference type="GO" id="GO:0042813">
    <property type="term" value="F:Wnt receptor activity"/>
    <property type="evidence" value="ECO:0007669"/>
    <property type="project" value="TreeGrafter"/>
</dbReference>
<feature type="domain" description="G-protein coupled receptors family 2 profile 2" evidence="17">
    <location>
        <begin position="222"/>
        <end position="392"/>
    </location>
</feature>
<protein>
    <submittedName>
        <fullName evidence="18">Frizzled-7</fullName>
    </submittedName>
</protein>
<dbReference type="InterPro" id="IPR017981">
    <property type="entry name" value="GPCR_2-like_7TM"/>
</dbReference>
<accession>A0A6A4V462</accession>
<keyword evidence="12" id="KW-0325">Glycoprotein</keyword>
<dbReference type="OrthoDB" id="10053709at2759"/>
<evidence type="ECO:0000256" key="10">
    <source>
        <dbReference type="ARBA" id="ARBA00023157"/>
    </source>
</evidence>
<dbReference type="SMART" id="SM00063">
    <property type="entry name" value="FRI"/>
    <property type="match status" value="1"/>
</dbReference>
<proteinExistence type="inferred from homology"/>
<feature type="disulfide bond" evidence="13">
    <location>
        <begin position="114"/>
        <end position="138"/>
    </location>
</feature>
<dbReference type="Pfam" id="PF01534">
    <property type="entry name" value="Frizzled"/>
    <property type="match status" value="1"/>
</dbReference>
<evidence type="ECO:0000256" key="11">
    <source>
        <dbReference type="ARBA" id="ARBA00023170"/>
    </source>
</evidence>
<dbReference type="Gene3D" id="1.10.2000.10">
    <property type="entry name" value="Frizzled cysteine-rich domain"/>
    <property type="match status" value="1"/>
</dbReference>
<keyword evidence="19" id="KW-1185">Reference proteome</keyword>
<comment type="caution">
    <text evidence="13">Lacks conserved residue(s) required for the propagation of feature annotation.</text>
</comment>
<dbReference type="PROSITE" id="PS50261">
    <property type="entry name" value="G_PROTEIN_RECEP_F2_4"/>
    <property type="match status" value="1"/>
</dbReference>
<dbReference type="SUPFAM" id="SSF63501">
    <property type="entry name" value="Frizzled cysteine-rich domain"/>
    <property type="match status" value="1"/>
</dbReference>
<feature type="transmembrane region" description="Helical" evidence="14">
    <location>
        <begin position="320"/>
        <end position="341"/>
    </location>
</feature>
<dbReference type="GO" id="GO:0005886">
    <property type="term" value="C:plasma membrane"/>
    <property type="evidence" value="ECO:0007669"/>
    <property type="project" value="UniProtKB-SubCell"/>
</dbReference>
<dbReference type="InterPro" id="IPR036790">
    <property type="entry name" value="Frizzled_dom_sf"/>
</dbReference>
<evidence type="ECO:0000256" key="2">
    <source>
        <dbReference type="ARBA" id="ARBA00008077"/>
    </source>
</evidence>